<gene>
    <name evidence="1" type="ORF">ACGRVM_16110</name>
</gene>
<dbReference type="EMBL" id="JBIHMM010000007">
    <property type="protein sequence ID" value="MFH0255431.1"/>
    <property type="molecule type" value="Genomic_DNA"/>
</dbReference>
<protein>
    <submittedName>
        <fullName evidence="1">Uncharacterized protein</fullName>
    </submittedName>
</protein>
<dbReference type="RefSeq" id="WP_377172861.1">
    <property type="nucleotide sequence ID" value="NZ_JBHTJC010000006.1"/>
</dbReference>
<accession>A0ABW7IB60</accession>
<evidence type="ECO:0000313" key="2">
    <source>
        <dbReference type="Proteomes" id="UP001607157"/>
    </source>
</evidence>
<comment type="caution">
    <text evidence="1">The sequence shown here is derived from an EMBL/GenBank/DDBJ whole genome shotgun (WGS) entry which is preliminary data.</text>
</comment>
<keyword evidence="2" id="KW-1185">Reference proteome</keyword>
<evidence type="ECO:0000313" key="1">
    <source>
        <dbReference type="EMBL" id="MFH0255431.1"/>
    </source>
</evidence>
<reference evidence="1 2" key="1">
    <citation type="submission" date="2024-10" db="EMBL/GenBank/DDBJ databases">
        <authorList>
            <person name="Yang X.-N."/>
        </authorList>
    </citation>
    <scope>NUCLEOTIDE SEQUENCE [LARGE SCALE GENOMIC DNA]</scope>
    <source>
        <strain evidence="1 2">CAU 1059</strain>
    </source>
</reference>
<sequence length="167" mass="18772">MISDVAPLGGQTIGKATDREEAWWLCQRYGLKPFPLEDPSDVELVGGDNGEKVWMVPCEHTEYPYDRAAFENRRRDALATLENGFPAWPAAEENGIAFQTFRQRLKRGWSAERAATEGVREISPNPDDEWEVVALENGLSVRAYRSRVQAGCPEAIAATMGLSWRSW</sequence>
<dbReference type="Proteomes" id="UP001607157">
    <property type="component" value="Unassembled WGS sequence"/>
</dbReference>
<organism evidence="1 2">
    <name type="scientific">Roseovarius aquimarinus</name>
    <dbReference type="NCBI Taxonomy" id="1229156"/>
    <lineage>
        <taxon>Bacteria</taxon>
        <taxon>Pseudomonadati</taxon>
        <taxon>Pseudomonadota</taxon>
        <taxon>Alphaproteobacteria</taxon>
        <taxon>Rhodobacterales</taxon>
        <taxon>Roseobacteraceae</taxon>
        <taxon>Roseovarius</taxon>
    </lineage>
</organism>
<name>A0ABW7IB60_9RHOB</name>
<proteinExistence type="predicted"/>